<organism evidence="1 2">
    <name type="scientific">Streptomyces virginiae</name>
    <name type="common">Streptomyces cinnamonensis</name>
    <dbReference type="NCBI Taxonomy" id="1961"/>
    <lineage>
        <taxon>Bacteria</taxon>
        <taxon>Bacillati</taxon>
        <taxon>Actinomycetota</taxon>
        <taxon>Actinomycetes</taxon>
        <taxon>Kitasatosporales</taxon>
        <taxon>Streptomycetaceae</taxon>
        <taxon>Streptomyces</taxon>
    </lineage>
</organism>
<dbReference type="Proteomes" id="UP001432039">
    <property type="component" value="Chromosome"/>
</dbReference>
<evidence type="ECO:0008006" key="3">
    <source>
        <dbReference type="Google" id="ProtNLM"/>
    </source>
</evidence>
<name>A0ABZ1TSM8_STRVG</name>
<proteinExistence type="predicted"/>
<gene>
    <name evidence="1" type="ORF">OG517_42315</name>
</gene>
<sequence>MTQMFVLNVLPDLGARIRALQDAAAFVRPGGHVVVATRSPEEITKAAAGGSWTAHHDGYWSSEGKGTFQRGISAAETTALARHAGLAPAVGAAGLPLPGVSHIVLAKPEL</sequence>
<protein>
    <recommendedName>
        <fullName evidence="3">Methyltransferase type 11 domain-containing protein</fullName>
    </recommendedName>
</protein>
<dbReference type="InterPro" id="IPR029063">
    <property type="entry name" value="SAM-dependent_MTases_sf"/>
</dbReference>
<dbReference type="SUPFAM" id="SSF53335">
    <property type="entry name" value="S-adenosyl-L-methionine-dependent methyltransferases"/>
    <property type="match status" value="1"/>
</dbReference>
<evidence type="ECO:0000313" key="2">
    <source>
        <dbReference type="Proteomes" id="UP001432039"/>
    </source>
</evidence>
<evidence type="ECO:0000313" key="1">
    <source>
        <dbReference type="EMBL" id="WUQ17484.1"/>
    </source>
</evidence>
<reference evidence="1" key="1">
    <citation type="submission" date="2022-10" db="EMBL/GenBank/DDBJ databases">
        <title>The complete genomes of actinobacterial strains from the NBC collection.</title>
        <authorList>
            <person name="Joergensen T.S."/>
            <person name="Alvarez Arevalo M."/>
            <person name="Sterndorff E.B."/>
            <person name="Faurdal D."/>
            <person name="Vuksanovic O."/>
            <person name="Mourched A.-S."/>
            <person name="Charusanti P."/>
            <person name="Shaw S."/>
            <person name="Blin K."/>
            <person name="Weber T."/>
        </authorList>
    </citation>
    <scope>NUCLEOTIDE SEQUENCE</scope>
    <source>
        <strain evidence="1">NBC_00248</strain>
    </source>
</reference>
<accession>A0ABZ1TSM8</accession>
<dbReference type="RefSeq" id="WP_328965701.1">
    <property type="nucleotide sequence ID" value="NZ_CP108090.1"/>
</dbReference>
<dbReference type="EMBL" id="CP108090">
    <property type="protein sequence ID" value="WUQ17484.1"/>
    <property type="molecule type" value="Genomic_DNA"/>
</dbReference>
<dbReference type="Gene3D" id="3.40.50.150">
    <property type="entry name" value="Vaccinia Virus protein VP39"/>
    <property type="match status" value="1"/>
</dbReference>
<keyword evidence="2" id="KW-1185">Reference proteome</keyword>